<evidence type="ECO:0000259" key="1">
    <source>
        <dbReference type="PROSITE" id="PS50104"/>
    </source>
</evidence>
<dbReference type="Pfam" id="PF13676">
    <property type="entry name" value="TIR_2"/>
    <property type="match status" value="1"/>
</dbReference>
<gene>
    <name evidence="2" type="ORF">SK803_28150</name>
</gene>
<evidence type="ECO:0000313" key="2">
    <source>
        <dbReference type="EMBL" id="MDX8034108.1"/>
    </source>
</evidence>
<evidence type="ECO:0000313" key="3">
    <source>
        <dbReference type="Proteomes" id="UP001285521"/>
    </source>
</evidence>
<feature type="domain" description="TIR" evidence="1">
    <location>
        <begin position="728"/>
        <end position="865"/>
    </location>
</feature>
<dbReference type="EMBL" id="JAXAVW010000024">
    <property type="protein sequence ID" value="MDX8034108.1"/>
    <property type="molecule type" value="Genomic_DNA"/>
</dbReference>
<dbReference type="InterPro" id="IPR027417">
    <property type="entry name" value="P-loop_NTPase"/>
</dbReference>
<dbReference type="PROSITE" id="PS50104">
    <property type="entry name" value="TIR"/>
    <property type="match status" value="1"/>
</dbReference>
<reference evidence="2 3" key="1">
    <citation type="submission" date="2023-11" db="EMBL/GenBank/DDBJ databases">
        <title>Lentzea sokolovensis, sp. nov., Lentzea kristufkii, sp. nov., and Lentzea miocenensis, sp. nov., rare actinobacteria from Sokolov Coal Basin, Miocene lacustrine sediment, Czech Republic.</title>
        <authorList>
            <person name="Lara A."/>
            <person name="Kotroba L."/>
            <person name="Nouioui I."/>
            <person name="Neumann-Schaal M."/>
            <person name="Mast Y."/>
            <person name="Chronakova A."/>
        </authorList>
    </citation>
    <scope>NUCLEOTIDE SEQUENCE [LARGE SCALE GENOMIC DNA]</scope>
    <source>
        <strain evidence="2 3">BCCO 10_0856</strain>
    </source>
</reference>
<keyword evidence="3" id="KW-1185">Reference proteome</keyword>
<proteinExistence type="predicted"/>
<sequence>MPSSLSYADAVTSLINFLRAPANSDGRALLALVGERAGQLGRSDRTRCREAAQTVVVVLAFAEALNDDSVVDRIATAPLPRLSTTMSFEENRQLLTSLYEDLSRGTGAPLSSVTAAVARHATLLKQLTGAFPELERLRGTPTPADHALARLTGLFGDGEPADARASGLHRLNASALTLPVIHGDAVPAGVQVPTLEETYVVPEFQVTTMDPWSAPAEPSWWQDVPQRSDLDGLLAGWLTSSAGTERPLLVLGEPGSGKSLLTMVVAARLPADEFFTVRVPLRDASASADVQDQIEQGLQIALGEQLTWAEVSRGRGRALPVLLLDGFDDMVAASGVRQTDYLHRITRFQQHEQDLGRPVCVLVTSRLTTAANLHIPQGCVVVRLLPFTTGQISQWVHTWNAANPGHVALPLDDLLRYSDMAEQPLLLLLLMLHHLAGRSIAETGSRGQLYEQLLSGMSRGPDSEYELDKLGVTAFAMFNRGRQWITRDELDHDLSTLLGYESPPNANALTPGETTLGSFFFVQESRVTRDMRSSTFEFLFTSFAEYLLARLVWNTLETLQRELEARARRRMHVDDSELRALLSFSPLARSRPVIGFLREMANASGHRDQLGELLRGIFVTADSYRVALSYEPVRLSMPRRHAVYELNLLTLAAVICDRVNLAAYGITDWRRTMAFWESQVSEMDWVAVVSQLGVEDHDQLVLDSGTPLPSLLQSEGPVAPPEPEPEPEPSGVFISYRRADSGFAVRSIADRLKDHFGDDNVFIDVDSIEPGVDFVDELSAALRKCEVLLAVIGNSWLSAHGQRLHEDDDQVRIEIETALRRGIRVIPLLLEGTEMPRAIQLPDALRKLASRNAVQVRYDTLRQDMSHLVEALEKVMRLPQ</sequence>
<dbReference type="InterPro" id="IPR003593">
    <property type="entry name" value="AAA+_ATPase"/>
</dbReference>
<organism evidence="2 3">
    <name type="scientific">Lentzea miocenica</name>
    <dbReference type="NCBI Taxonomy" id="3095431"/>
    <lineage>
        <taxon>Bacteria</taxon>
        <taxon>Bacillati</taxon>
        <taxon>Actinomycetota</taxon>
        <taxon>Actinomycetes</taxon>
        <taxon>Pseudonocardiales</taxon>
        <taxon>Pseudonocardiaceae</taxon>
        <taxon>Lentzea</taxon>
    </lineage>
</organism>
<reference evidence="2 3" key="2">
    <citation type="submission" date="2023-11" db="EMBL/GenBank/DDBJ databases">
        <authorList>
            <person name="Lara A.C."/>
            <person name="Chronakova A."/>
        </authorList>
    </citation>
    <scope>NUCLEOTIDE SEQUENCE [LARGE SCALE GENOMIC DNA]</scope>
    <source>
        <strain evidence="2 3">BCCO 10_0856</strain>
    </source>
</reference>
<accession>A0ABU4T7H7</accession>
<dbReference type="Proteomes" id="UP001285521">
    <property type="component" value="Unassembled WGS sequence"/>
</dbReference>
<comment type="caution">
    <text evidence="2">The sequence shown here is derived from an EMBL/GenBank/DDBJ whole genome shotgun (WGS) entry which is preliminary data.</text>
</comment>
<name>A0ABU4T7H7_9PSEU</name>
<dbReference type="Gene3D" id="3.40.50.300">
    <property type="entry name" value="P-loop containing nucleotide triphosphate hydrolases"/>
    <property type="match status" value="1"/>
</dbReference>
<dbReference type="SMART" id="SM00382">
    <property type="entry name" value="AAA"/>
    <property type="match status" value="1"/>
</dbReference>
<protein>
    <submittedName>
        <fullName evidence="2">TIR domain-containing protein</fullName>
    </submittedName>
</protein>
<dbReference type="SUPFAM" id="SSF52200">
    <property type="entry name" value="Toll/Interleukin receptor TIR domain"/>
    <property type="match status" value="1"/>
</dbReference>
<dbReference type="Gene3D" id="3.40.50.10140">
    <property type="entry name" value="Toll/interleukin-1 receptor homology (TIR) domain"/>
    <property type="match status" value="1"/>
</dbReference>
<dbReference type="InterPro" id="IPR035897">
    <property type="entry name" value="Toll_tir_struct_dom_sf"/>
</dbReference>
<dbReference type="RefSeq" id="WP_319969130.1">
    <property type="nucleotide sequence ID" value="NZ_JAXAVW010000024.1"/>
</dbReference>
<dbReference type="InterPro" id="IPR000157">
    <property type="entry name" value="TIR_dom"/>
</dbReference>
<dbReference type="SUPFAM" id="SSF52540">
    <property type="entry name" value="P-loop containing nucleoside triphosphate hydrolases"/>
    <property type="match status" value="1"/>
</dbReference>